<comment type="caution">
    <text evidence="1">The sequence shown here is derived from an EMBL/GenBank/DDBJ whole genome shotgun (WGS) entry which is preliminary data.</text>
</comment>
<dbReference type="Proteomes" id="UP001148629">
    <property type="component" value="Unassembled WGS sequence"/>
</dbReference>
<sequence>MKAFKVFRAVLTAGVFGVAVAGLPHDANERADGDELVMIQKNFHGWVNPEDLAPMPQCIAQQDQSGWLRIMTECTRLRCTSHFGVICTHHQWLTQLSCLSTGFSPNAIKSYLPYCSRSILAKAQLYFWVRDTTGRAWLVDVGDANGLQNLSPVSLARGYANVDTTHKAPACLTRSASTSSAESFQHALGSCGFTSTTQHNGNAARPWEYNKSLRSMTTLSFDTVGYNLTGGNIGPAMLSVGWDRLDEGAVVVQRHLRAASLPDNWTAPLKIMGFTYIPVPDWRWPMCVSDMPRQVTELTDQCATDACQLDPDGYCQTRIDYVEWLHDLCGDVHGWDGLPANWRELAVLLPREMIPWRWSVKPTDASNISSVLPPGPQESGWKCPLNEWKLGSIVLASTAGLLAVFLVRGRGDRRSHPYQLHWLFGGILIASPQLLANWINGRIVQSTPGYESVPVFQLMLLWCSLPRLDWVTIFPAGARHDEASHLSSVAPPLVAETTRL</sequence>
<dbReference type="EMBL" id="JANRMS010000740">
    <property type="protein sequence ID" value="KAJ3535026.1"/>
    <property type="molecule type" value="Genomic_DNA"/>
</dbReference>
<proteinExistence type="predicted"/>
<reference evidence="1" key="1">
    <citation type="submission" date="2022-08" db="EMBL/GenBank/DDBJ databases">
        <title>Genome Sequence of Fusarium decemcellulare.</title>
        <authorList>
            <person name="Buettner E."/>
        </authorList>
    </citation>
    <scope>NUCLEOTIDE SEQUENCE</scope>
    <source>
        <strain evidence="1">Babe19</strain>
    </source>
</reference>
<accession>A0ACC1S9V8</accession>
<evidence type="ECO:0000313" key="2">
    <source>
        <dbReference type="Proteomes" id="UP001148629"/>
    </source>
</evidence>
<gene>
    <name evidence="1" type="ORF">NM208_g7299</name>
</gene>
<protein>
    <submittedName>
        <fullName evidence="1">Uncharacterized protein</fullName>
    </submittedName>
</protein>
<name>A0ACC1S9V8_9HYPO</name>
<keyword evidence="2" id="KW-1185">Reference proteome</keyword>
<organism evidence="1 2">
    <name type="scientific">Fusarium decemcellulare</name>
    <dbReference type="NCBI Taxonomy" id="57161"/>
    <lineage>
        <taxon>Eukaryota</taxon>
        <taxon>Fungi</taxon>
        <taxon>Dikarya</taxon>
        <taxon>Ascomycota</taxon>
        <taxon>Pezizomycotina</taxon>
        <taxon>Sordariomycetes</taxon>
        <taxon>Hypocreomycetidae</taxon>
        <taxon>Hypocreales</taxon>
        <taxon>Nectriaceae</taxon>
        <taxon>Fusarium</taxon>
        <taxon>Fusarium decemcellulare species complex</taxon>
    </lineage>
</organism>
<evidence type="ECO:0000313" key="1">
    <source>
        <dbReference type="EMBL" id="KAJ3535026.1"/>
    </source>
</evidence>